<comment type="caution">
    <text evidence="2">The sequence shown here is derived from an EMBL/GenBank/DDBJ whole genome shotgun (WGS) entry which is preliminary data.</text>
</comment>
<dbReference type="Pfam" id="PF10006">
    <property type="entry name" value="DUF2249"/>
    <property type="match status" value="1"/>
</dbReference>
<dbReference type="InterPro" id="IPR018720">
    <property type="entry name" value="DUF2249"/>
</dbReference>
<dbReference type="RefSeq" id="WP_183963858.1">
    <property type="nucleotide sequence ID" value="NZ_BAABEW010000004.1"/>
</dbReference>
<gene>
    <name evidence="2" type="ORF">HNQ70_000462</name>
</gene>
<evidence type="ECO:0000313" key="2">
    <source>
        <dbReference type="EMBL" id="MBB5270478.1"/>
    </source>
</evidence>
<keyword evidence="3" id="KW-1185">Reference proteome</keyword>
<dbReference type="Proteomes" id="UP000532440">
    <property type="component" value="Unassembled WGS sequence"/>
</dbReference>
<sequence length="101" mass="11017">MTTSPVAPATSIDLRRIAPGERHALIFSHFDALRPGQALELVNDHDPQPLRVQFEDRSFGQYEWRYVETGPASWRVWIGKSGARPTSDTGDSCCSGGACGG</sequence>
<feature type="domain" description="DUF2249" evidence="1">
    <location>
        <begin position="12"/>
        <end position="80"/>
    </location>
</feature>
<reference evidence="2 3" key="1">
    <citation type="submission" date="2020-08" db="EMBL/GenBank/DDBJ databases">
        <title>Genomic Encyclopedia of Type Strains, Phase IV (KMG-IV): sequencing the most valuable type-strain genomes for metagenomic binning, comparative biology and taxonomic classification.</title>
        <authorList>
            <person name="Goeker M."/>
        </authorList>
    </citation>
    <scope>NUCLEOTIDE SEQUENCE [LARGE SCALE GENOMIC DNA]</scope>
    <source>
        <strain evidence="2 3">DSM 29781</strain>
    </source>
</reference>
<evidence type="ECO:0000259" key="1">
    <source>
        <dbReference type="Pfam" id="PF10006"/>
    </source>
</evidence>
<name>A0A7W8M788_9BURK</name>
<protein>
    <submittedName>
        <fullName evidence="2">Uncharacterized protein (DUF2249 family)</fullName>
    </submittedName>
</protein>
<proteinExistence type="predicted"/>
<dbReference type="EMBL" id="JACHGB010000001">
    <property type="protein sequence ID" value="MBB5270478.1"/>
    <property type="molecule type" value="Genomic_DNA"/>
</dbReference>
<evidence type="ECO:0000313" key="3">
    <source>
        <dbReference type="Proteomes" id="UP000532440"/>
    </source>
</evidence>
<organism evidence="2 3">
    <name type="scientific">Quisquiliibacterium transsilvanicum</name>
    <dbReference type="NCBI Taxonomy" id="1549638"/>
    <lineage>
        <taxon>Bacteria</taxon>
        <taxon>Pseudomonadati</taxon>
        <taxon>Pseudomonadota</taxon>
        <taxon>Betaproteobacteria</taxon>
        <taxon>Burkholderiales</taxon>
        <taxon>Burkholderiaceae</taxon>
        <taxon>Quisquiliibacterium</taxon>
    </lineage>
</organism>
<accession>A0A7W8M788</accession>
<dbReference type="AlphaFoldDB" id="A0A7W8M788"/>